<sequence length="442" mass="48687">MPVITAQMRQILSPMKKSVQVLRRMADGDPTSTSDFLSAQFQNPGDILSVLLLLGHEVVHKAIAQLAGAGPLTPVAFSYGWVAYAATALLAAFSDGKLMPSTDTQEPLIISPTTGHHRTTRNWVISRLLRDLEYSFDASTENETSHPDPNSTEEVNLAPGQTRWEPLRVSVFEVDKTREPGVPIRDWIWFCGVGVILVQLVVSTVPWIRDGEWGPFIVTGAGTVLALISGSLPQFRKEKWACPRDGGDAVILTRGNGSRHAVLILRSKVSPSKSSEPTTDVSRGLDFEILAEGSRPQFKRNRNANWETIRPSGITRGAVAVQAFFWVLLLICTSGLKENTWYLLGIGLLGSIQNVIAASAIREPGTYGVHLNFKEKITGRSVREILKATEEKYEFAGLSLVDIFFPGSMRVKDSAEIAFWREVQDKRNGENAFGHRIDSLPP</sequence>
<keyword evidence="2" id="KW-1133">Transmembrane helix</keyword>
<keyword evidence="2" id="KW-0812">Transmembrane</keyword>
<comment type="caution">
    <text evidence="3">The sequence shown here is derived from an EMBL/GenBank/DDBJ whole genome shotgun (WGS) entry which is preliminary data.</text>
</comment>
<evidence type="ECO:0000313" key="4">
    <source>
        <dbReference type="Proteomes" id="UP000475325"/>
    </source>
</evidence>
<feature type="region of interest" description="Disordered" evidence="1">
    <location>
        <begin position="139"/>
        <end position="159"/>
    </location>
</feature>
<feature type="compositionally biased region" description="Polar residues" evidence="1">
    <location>
        <begin position="139"/>
        <end position="154"/>
    </location>
</feature>
<proteinExistence type="predicted"/>
<evidence type="ECO:0000256" key="1">
    <source>
        <dbReference type="SAM" id="MobiDB-lite"/>
    </source>
</evidence>
<dbReference type="AlphaFoldDB" id="A0A7C8KDX3"/>
<dbReference type="Proteomes" id="UP000475325">
    <property type="component" value="Unassembled WGS sequence"/>
</dbReference>
<feature type="transmembrane region" description="Helical" evidence="2">
    <location>
        <begin position="213"/>
        <end position="232"/>
    </location>
</feature>
<name>A0A7C8KDX3_ORBOL</name>
<keyword evidence="2" id="KW-0472">Membrane</keyword>
<accession>A0A7C8KDX3</accession>
<organism evidence="3 4">
    <name type="scientific">Orbilia oligospora</name>
    <name type="common">Nematode-trapping fungus</name>
    <name type="synonym">Arthrobotrys oligospora</name>
    <dbReference type="NCBI Taxonomy" id="2813651"/>
    <lineage>
        <taxon>Eukaryota</taxon>
        <taxon>Fungi</taxon>
        <taxon>Dikarya</taxon>
        <taxon>Ascomycota</taxon>
        <taxon>Pezizomycotina</taxon>
        <taxon>Orbiliomycetes</taxon>
        <taxon>Orbiliales</taxon>
        <taxon>Orbiliaceae</taxon>
        <taxon>Orbilia</taxon>
    </lineage>
</organism>
<reference evidence="3 4" key="1">
    <citation type="submission" date="2019-06" db="EMBL/GenBank/DDBJ databases">
        <authorList>
            <person name="Palmer J.M."/>
        </authorList>
    </citation>
    <scope>NUCLEOTIDE SEQUENCE [LARGE SCALE GENOMIC DNA]</scope>
    <source>
        <strain evidence="3 4">TWF102</strain>
    </source>
</reference>
<evidence type="ECO:0000313" key="3">
    <source>
        <dbReference type="EMBL" id="KAF3082573.1"/>
    </source>
</evidence>
<evidence type="ECO:0000256" key="2">
    <source>
        <dbReference type="SAM" id="Phobius"/>
    </source>
</evidence>
<feature type="transmembrane region" description="Helical" evidence="2">
    <location>
        <begin position="187"/>
        <end position="207"/>
    </location>
</feature>
<protein>
    <submittedName>
        <fullName evidence="3">Uncharacterized protein</fullName>
    </submittedName>
</protein>
<gene>
    <name evidence="3" type="ORF">TWF102_001135</name>
</gene>
<dbReference type="EMBL" id="WIQW01000114">
    <property type="protein sequence ID" value="KAF3082573.1"/>
    <property type="molecule type" value="Genomic_DNA"/>
</dbReference>